<feature type="transmembrane region" description="Helical" evidence="2">
    <location>
        <begin position="26"/>
        <end position="44"/>
    </location>
</feature>
<keyword evidence="2" id="KW-1133">Transmembrane helix</keyword>
<sequence length="195" mass="21477">ACFSVSEMVSADQIAWGGSLSLCRLGAVWLTFLELSLWVVVTAWPPLRSRIRRPLLMLRYGVIFEPVVVLILLVWAAPAGGAKMEVIVESSTLFGLVLMAALLQVVRWRGMRYLKDYTNQLSPTRDGQPLDFEMGSGLADDSGDGANGWIITENVDEFGLPPSDMQETLARYAKQGNDSRAPRMEASTRPNVTAE</sequence>
<organism evidence="3 4">
    <name type="scientific">Perkinsus olseni</name>
    <name type="common">Perkinsus atlanticus</name>
    <dbReference type="NCBI Taxonomy" id="32597"/>
    <lineage>
        <taxon>Eukaryota</taxon>
        <taxon>Sar</taxon>
        <taxon>Alveolata</taxon>
        <taxon>Perkinsozoa</taxon>
        <taxon>Perkinsea</taxon>
        <taxon>Perkinsida</taxon>
        <taxon>Perkinsidae</taxon>
        <taxon>Perkinsus</taxon>
    </lineage>
</organism>
<gene>
    <name evidence="3" type="primary">ZDHHC14_2</name>
    <name evidence="3" type="ORF">FOZ62_009873</name>
</gene>
<feature type="transmembrane region" description="Helical" evidence="2">
    <location>
        <begin position="87"/>
        <end position="106"/>
    </location>
</feature>
<keyword evidence="2" id="KW-0812">Transmembrane</keyword>
<protein>
    <submittedName>
        <fullName evidence="3">Palmitoyltransferase zdhhc14</fullName>
    </submittedName>
</protein>
<dbReference type="AlphaFoldDB" id="A0A7J6RL19"/>
<name>A0A7J6RL19_PEROL</name>
<evidence type="ECO:0000313" key="4">
    <source>
        <dbReference type="Proteomes" id="UP000574390"/>
    </source>
</evidence>
<feature type="transmembrane region" description="Helical" evidence="2">
    <location>
        <begin position="56"/>
        <end position="75"/>
    </location>
</feature>
<comment type="caution">
    <text evidence="3">The sequence shown here is derived from an EMBL/GenBank/DDBJ whole genome shotgun (WGS) entry which is preliminary data.</text>
</comment>
<reference evidence="3 4" key="1">
    <citation type="submission" date="2020-04" db="EMBL/GenBank/DDBJ databases">
        <title>Perkinsus olseni comparative genomics.</title>
        <authorList>
            <person name="Bogema D.R."/>
        </authorList>
    </citation>
    <scope>NUCLEOTIDE SEQUENCE [LARGE SCALE GENOMIC DNA]</scope>
    <source>
        <strain evidence="3">ATCC PRA-205</strain>
    </source>
</reference>
<feature type="region of interest" description="Disordered" evidence="1">
    <location>
        <begin position="169"/>
        <end position="195"/>
    </location>
</feature>
<dbReference type="Proteomes" id="UP000574390">
    <property type="component" value="Unassembled WGS sequence"/>
</dbReference>
<keyword evidence="2" id="KW-0472">Membrane</keyword>
<feature type="non-terminal residue" evidence="3">
    <location>
        <position position="1"/>
    </location>
</feature>
<dbReference type="GO" id="GO:0016740">
    <property type="term" value="F:transferase activity"/>
    <property type="evidence" value="ECO:0007669"/>
    <property type="project" value="UniProtKB-KW"/>
</dbReference>
<keyword evidence="3" id="KW-0808">Transferase</keyword>
<evidence type="ECO:0000256" key="2">
    <source>
        <dbReference type="SAM" id="Phobius"/>
    </source>
</evidence>
<accession>A0A7J6RL19</accession>
<proteinExistence type="predicted"/>
<evidence type="ECO:0000256" key="1">
    <source>
        <dbReference type="SAM" id="MobiDB-lite"/>
    </source>
</evidence>
<evidence type="ECO:0000313" key="3">
    <source>
        <dbReference type="EMBL" id="KAF4720866.1"/>
    </source>
</evidence>
<dbReference type="EMBL" id="JABANM010021654">
    <property type="protein sequence ID" value="KAF4720866.1"/>
    <property type="molecule type" value="Genomic_DNA"/>
</dbReference>